<proteinExistence type="predicted"/>
<name>A0A1J5RIP6_9ZZZZ</name>
<reference evidence="1" key="1">
    <citation type="submission" date="2016-10" db="EMBL/GenBank/DDBJ databases">
        <title>Sequence of Gallionella enrichment culture.</title>
        <authorList>
            <person name="Poehlein A."/>
            <person name="Muehling M."/>
            <person name="Daniel R."/>
        </authorList>
    </citation>
    <scope>NUCLEOTIDE SEQUENCE</scope>
</reference>
<dbReference type="SUPFAM" id="SSF51735">
    <property type="entry name" value="NAD(P)-binding Rossmann-fold domains"/>
    <property type="match status" value="1"/>
</dbReference>
<protein>
    <submittedName>
        <fullName evidence="1">Short chain dehydrogenase</fullName>
    </submittedName>
</protein>
<dbReference type="EMBL" id="MLJW01000157">
    <property type="protein sequence ID" value="OIQ95958.1"/>
    <property type="molecule type" value="Genomic_DNA"/>
</dbReference>
<evidence type="ECO:0000313" key="1">
    <source>
        <dbReference type="EMBL" id="OIQ95958.1"/>
    </source>
</evidence>
<accession>A0A1J5RIP6</accession>
<organism evidence="1">
    <name type="scientific">mine drainage metagenome</name>
    <dbReference type="NCBI Taxonomy" id="410659"/>
    <lineage>
        <taxon>unclassified sequences</taxon>
        <taxon>metagenomes</taxon>
        <taxon>ecological metagenomes</taxon>
    </lineage>
</organism>
<dbReference type="InterPro" id="IPR036291">
    <property type="entry name" value="NAD(P)-bd_dom_sf"/>
</dbReference>
<sequence length="50" mass="4873">MLVIGGSSGIGYATAAGALADGASVEAFFAASPVFDHIVISGANVKFWGA</sequence>
<gene>
    <name evidence="1" type="ORF">GALL_220910</name>
</gene>
<comment type="caution">
    <text evidence="1">The sequence shown here is derived from an EMBL/GenBank/DDBJ whole genome shotgun (WGS) entry which is preliminary data.</text>
</comment>
<dbReference type="AlphaFoldDB" id="A0A1J5RIP6"/>